<name>A0A0X3PYT1_SCHSO</name>
<evidence type="ECO:0000313" key="1">
    <source>
        <dbReference type="EMBL" id="JAP56320.1"/>
    </source>
</evidence>
<protein>
    <submittedName>
        <fullName evidence="1">Uncharacterized protein</fullName>
    </submittedName>
</protein>
<accession>A0A0X3PYT1</accession>
<reference evidence="1" key="1">
    <citation type="submission" date="2016-01" db="EMBL/GenBank/DDBJ databases">
        <title>Reference transcriptome for the parasite Schistocephalus solidus: insights into the molecular evolution of parasitism.</title>
        <authorList>
            <person name="Hebert F.O."/>
            <person name="Grambauer S."/>
            <person name="Barber I."/>
            <person name="Landry C.R."/>
            <person name="Aubin-Horth N."/>
        </authorList>
    </citation>
    <scope>NUCLEOTIDE SEQUENCE</scope>
</reference>
<gene>
    <name evidence="1" type="ORF">TR153420</name>
</gene>
<proteinExistence type="predicted"/>
<sequence>MVNAWANLLFITDCHQHVLPASHKHLMAWYSNDPNTDSLIDYVLVSSRSRTFALEDRCLLPKLVTRMKSDHVFVRTRLKIHLSSAPKISRARSLYAAKIRLPTTAEALSTEVRSCSTTQADGEGRS</sequence>
<dbReference type="EMBL" id="GEEE01006905">
    <property type="protein sequence ID" value="JAP56320.1"/>
    <property type="molecule type" value="Transcribed_RNA"/>
</dbReference>
<organism evidence="1">
    <name type="scientific">Schistocephalus solidus</name>
    <name type="common">Tapeworm</name>
    <dbReference type="NCBI Taxonomy" id="70667"/>
    <lineage>
        <taxon>Eukaryota</taxon>
        <taxon>Metazoa</taxon>
        <taxon>Spiralia</taxon>
        <taxon>Lophotrochozoa</taxon>
        <taxon>Platyhelminthes</taxon>
        <taxon>Cestoda</taxon>
        <taxon>Eucestoda</taxon>
        <taxon>Diphyllobothriidea</taxon>
        <taxon>Diphyllobothriidae</taxon>
        <taxon>Schistocephalus</taxon>
    </lineage>
</organism>
<dbReference type="AlphaFoldDB" id="A0A0X3PYT1"/>